<accession>A0A1A8XGG8</accession>
<evidence type="ECO:0000313" key="4">
    <source>
        <dbReference type="Proteomes" id="UP000078560"/>
    </source>
</evidence>
<evidence type="ECO:0008006" key="5">
    <source>
        <dbReference type="Google" id="ProtNLM"/>
    </source>
</evidence>
<proteinExistence type="predicted"/>
<reference evidence="3 4" key="1">
    <citation type="submission" date="2016-05" db="EMBL/GenBank/DDBJ databases">
        <authorList>
            <person name="Naeem Raeece"/>
        </authorList>
    </citation>
    <scope>NUCLEOTIDE SEQUENCE [LARGE SCALE GENOMIC DNA]</scope>
</reference>
<organism evidence="2 3">
    <name type="scientific">Plasmodium ovale curtisi</name>
    <dbReference type="NCBI Taxonomy" id="864141"/>
    <lineage>
        <taxon>Eukaryota</taxon>
        <taxon>Sar</taxon>
        <taxon>Alveolata</taxon>
        <taxon>Apicomplexa</taxon>
        <taxon>Aconoidasida</taxon>
        <taxon>Haemosporida</taxon>
        <taxon>Plasmodiidae</taxon>
        <taxon>Plasmodium</taxon>
        <taxon>Plasmodium (Plasmodium)</taxon>
    </lineage>
</organism>
<sequence>MYDTLKRNDCMKMFNTLNSFDSFEKSYNPLKHADSADSIDYINDIDDSVDDIFYNVYADNNFHNDYIHYTQQLNSLDHYNQYRKTNDTFTYEDNYKNYHGMLKDPFLNRHKPKKKSIFLHLTKFMKKPDIKYEAKIVKIMER</sequence>
<protein>
    <recommendedName>
        <fullName evidence="5">Pv-fam-d protein</fullName>
    </recommendedName>
</protein>
<gene>
    <name evidence="2" type="ORF">POVCU1_083360</name>
    <name evidence="1" type="ORF">POVCU2_0007510</name>
</gene>
<dbReference type="EMBL" id="FLQU01000107">
    <property type="protein sequence ID" value="SBS80911.1"/>
    <property type="molecule type" value="Genomic_DNA"/>
</dbReference>
<dbReference type="EMBL" id="FLQV01003998">
    <property type="protein sequence ID" value="SBT03028.1"/>
    <property type="molecule type" value="Genomic_DNA"/>
</dbReference>
<reference evidence="2" key="2">
    <citation type="submission" date="2016-05" db="EMBL/GenBank/DDBJ databases">
        <authorList>
            <person name="Lavstsen T."/>
            <person name="Jespersen J.S."/>
        </authorList>
    </citation>
    <scope>NUCLEOTIDE SEQUENCE [LARGE SCALE GENOMIC DNA]</scope>
</reference>
<name>A0A1A8XGG8_PLAOA</name>
<dbReference type="AlphaFoldDB" id="A0A1A8XGG8"/>
<dbReference type="Proteomes" id="UP000078546">
    <property type="component" value="Unassembled WGS sequence"/>
</dbReference>
<evidence type="ECO:0000313" key="3">
    <source>
        <dbReference type="Proteomes" id="UP000078546"/>
    </source>
</evidence>
<evidence type="ECO:0000313" key="2">
    <source>
        <dbReference type="EMBL" id="SBT03028.1"/>
    </source>
</evidence>
<evidence type="ECO:0000313" key="1">
    <source>
        <dbReference type="EMBL" id="SBS80911.1"/>
    </source>
</evidence>
<dbReference type="Proteomes" id="UP000078560">
    <property type="component" value="Unassembled WGS sequence"/>
</dbReference>